<organism evidence="5 6">
    <name type="scientific">Cynara cardunculus var. scolymus</name>
    <name type="common">Globe artichoke</name>
    <name type="synonym">Cynara scolymus</name>
    <dbReference type="NCBI Taxonomy" id="59895"/>
    <lineage>
        <taxon>Eukaryota</taxon>
        <taxon>Viridiplantae</taxon>
        <taxon>Streptophyta</taxon>
        <taxon>Embryophyta</taxon>
        <taxon>Tracheophyta</taxon>
        <taxon>Spermatophyta</taxon>
        <taxon>Magnoliopsida</taxon>
        <taxon>eudicotyledons</taxon>
        <taxon>Gunneridae</taxon>
        <taxon>Pentapetalae</taxon>
        <taxon>asterids</taxon>
        <taxon>campanulids</taxon>
        <taxon>Asterales</taxon>
        <taxon>Asteraceae</taxon>
        <taxon>Carduoideae</taxon>
        <taxon>Cardueae</taxon>
        <taxon>Carduinae</taxon>
        <taxon>Cynara</taxon>
    </lineage>
</organism>
<dbReference type="AlphaFoldDB" id="A0A103YG53"/>
<feature type="compositionally biased region" description="Polar residues" evidence="3">
    <location>
        <begin position="79"/>
        <end position="90"/>
    </location>
</feature>
<dbReference type="InterPro" id="IPR035979">
    <property type="entry name" value="RBD_domain_sf"/>
</dbReference>
<protein>
    <submittedName>
        <fullName evidence="5">Nucleotide-binding, alpha-beta plait</fullName>
    </submittedName>
</protein>
<evidence type="ECO:0000259" key="4">
    <source>
        <dbReference type="PROSITE" id="PS50102"/>
    </source>
</evidence>
<proteinExistence type="predicted"/>
<dbReference type="STRING" id="59895.A0A103YG53"/>
<dbReference type="InterPro" id="IPR000504">
    <property type="entry name" value="RRM_dom"/>
</dbReference>
<evidence type="ECO:0000256" key="1">
    <source>
        <dbReference type="ARBA" id="ARBA00022884"/>
    </source>
</evidence>
<feature type="region of interest" description="Disordered" evidence="3">
    <location>
        <begin position="74"/>
        <end position="111"/>
    </location>
</feature>
<dbReference type="SUPFAM" id="SSF54928">
    <property type="entry name" value="RNA-binding domain, RBD"/>
    <property type="match status" value="1"/>
</dbReference>
<dbReference type="GO" id="GO:0003723">
    <property type="term" value="F:RNA binding"/>
    <property type="evidence" value="ECO:0007669"/>
    <property type="project" value="UniProtKB-UniRule"/>
</dbReference>
<comment type="caution">
    <text evidence="5">The sequence shown here is derived from an EMBL/GenBank/DDBJ whole genome shotgun (WGS) entry which is preliminary data.</text>
</comment>
<evidence type="ECO:0000313" key="5">
    <source>
        <dbReference type="EMBL" id="KVI08440.1"/>
    </source>
</evidence>
<evidence type="ECO:0000256" key="2">
    <source>
        <dbReference type="PROSITE-ProRule" id="PRU00176"/>
    </source>
</evidence>
<dbReference type="Pfam" id="PF00076">
    <property type="entry name" value="RRM_1"/>
    <property type="match status" value="1"/>
</dbReference>
<feature type="domain" description="RRM" evidence="4">
    <location>
        <begin position="37"/>
        <end position="79"/>
    </location>
</feature>
<name>A0A103YG53_CYNCS</name>
<reference evidence="5 6" key="1">
    <citation type="journal article" date="2016" name="Sci. Rep.">
        <title>The genome sequence of the outbreeding globe artichoke constructed de novo incorporating a phase-aware low-pass sequencing strategy of F1 progeny.</title>
        <authorList>
            <person name="Scaglione D."/>
            <person name="Reyes-Chin-Wo S."/>
            <person name="Acquadro A."/>
            <person name="Froenicke L."/>
            <person name="Portis E."/>
            <person name="Beitel C."/>
            <person name="Tirone M."/>
            <person name="Mauro R."/>
            <person name="Lo Monaco A."/>
            <person name="Mauromicale G."/>
            <person name="Faccioli P."/>
            <person name="Cattivelli L."/>
            <person name="Rieseberg L."/>
            <person name="Michelmore R."/>
            <person name="Lanteri S."/>
        </authorList>
    </citation>
    <scope>NUCLEOTIDE SEQUENCE [LARGE SCALE GENOMIC DNA]</scope>
    <source>
        <strain evidence="5">2C</strain>
    </source>
</reference>
<dbReference type="InterPro" id="IPR012677">
    <property type="entry name" value="Nucleotide-bd_a/b_plait_sf"/>
</dbReference>
<dbReference type="EMBL" id="LEKV01001120">
    <property type="protein sequence ID" value="KVI08440.1"/>
    <property type="molecule type" value="Genomic_DNA"/>
</dbReference>
<evidence type="ECO:0000256" key="3">
    <source>
        <dbReference type="SAM" id="MobiDB-lite"/>
    </source>
</evidence>
<accession>A0A103YG53</accession>
<dbReference type="Proteomes" id="UP000243975">
    <property type="component" value="Unassembled WGS sequence"/>
</dbReference>
<dbReference type="PANTHER" id="PTHR48027">
    <property type="entry name" value="HETEROGENEOUS NUCLEAR RIBONUCLEOPROTEIN 87F-RELATED"/>
    <property type="match status" value="1"/>
</dbReference>
<dbReference type="PROSITE" id="PS50102">
    <property type="entry name" value="RRM"/>
    <property type="match status" value="1"/>
</dbReference>
<keyword evidence="6" id="KW-1185">Reference proteome</keyword>
<dbReference type="Gramene" id="KVI08440">
    <property type="protein sequence ID" value="KVI08440"/>
    <property type="gene ID" value="Ccrd_013182"/>
</dbReference>
<dbReference type="Gene3D" id="3.30.70.330">
    <property type="match status" value="1"/>
</dbReference>
<gene>
    <name evidence="5" type="ORF">Ccrd_013182</name>
</gene>
<sequence>MISATGWLRPTIGTRSPSPNPKSFKLRASFIEYPLASKIMVRNLSYSTSETCLKEQFSNFGQIAEVKLVKDETTKKSKGQTQCVPENLWTTPAPAPKTSLRRIGDGRLTTT</sequence>
<evidence type="ECO:0000313" key="6">
    <source>
        <dbReference type="Proteomes" id="UP000243975"/>
    </source>
</evidence>
<dbReference type="InterPro" id="IPR052462">
    <property type="entry name" value="SLIRP/GR-RBP-like"/>
</dbReference>
<feature type="region of interest" description="Disordered" evidence="3">
    <location>
        <begin position="1"/>
        <end position="20"/>
    </location>
</feature>
<keyword evidence="1 2" id="KW-0694">RNA-binding</keyword>